<accession>A0ABX4EJ01</accession>
<sequence length="161" mass="18570">MKMEQENNSKGLTARILGEQPTALQKTLNKTISQLLHHEWVGPTPTHDDSFIQQNLYRLYHTIVADLDIEDVRFLINQEILLDDMMPIALGYLRMNILAEGDFYEGDLLNAVLSVSNIFWENHLELKMSLKNIINENLGVIESSDIPRKVIRNTENFLFDS</sequence>
<dbReference type="Proteomes" id="UP000216189">
    <property type="component" value="Unassembled WGS sequence"/>
</dbReference>
<protein>
    <submittedName>
        <fullName evidence="1">Uncharacterized protein</fullName>
    </submittedName>
</protein>
<gene>
    <name evidence="1" type="ORF">CIK91_09820</name>
</gene>
<proteinExistence type="predicted"/>
<dbReference type="RefSeq" id="WP_094448763.1">
    <property type="nucleotide sequence ID" value="NZ_CP091801.1"/>
</dbReference>
<name>A0ABX4EJ01_SEGBR</name>
<comment type="caution">
    <text evidence="1">The sequence shown here is derived from an EMBL/GenBank/DDBJ whole genome shotgun (WGS) entry which is preliminary data.</text>
</comment>
<dbReference type="Pfam" id="PF18616">
    <property type="entry name" value="CdiI_3"/>
    <property type="match status" value="1"/>
</dbReference>
<dbReference type="CDD" id="cd20691">
    <property type="entry name" value="CdiI_EC536-like"/>
    <property type="match status" value="1"/>
</dbReference>
<evidence type="ECO:0000313" key="1">
    <source>
        <dbReference type="EMBL" id="OYP54115.1"/>
    </source>
</evidence>
<evidence type="ECO:0000313" key="2">
    <source>
        <dbReference type="Proteomes" id="UP000216189"/>
    </source>
</evidence>
<reference evidence="1 2" key="1">
    <citation type="submission" date="2017-08" db="EMBL/GenBank/DDBJ databases">
        <title>Comparative genomics of non-oral Prevotella species.</title>
        <authorList>
            <person name="Accetto T."/>
            <person name="Nograsek B."/>
            <person name="Avgustin G."/>
        </authorList>
    </citation>
    <scope>NUCLEOTIDE SEQUENCE [LARGE SCALE GENOMIC DNA]</scope>
    <source>
        <strain evidence="1 2">TC1-1</strain>
    </source>
</reference>
<dbReference type="InterPro" id="IPR040547">
    <property type="entry name" value="CdiI"/>
</dbReference>
<keyword evidence="2" id="KW-1185">Reference proteome</keyword>
<dbReference type="EMBL" id="NPJF01000050">
    <property type="protein sequence ID" value="OYP54115.1"/>
    <property type="molecule type" value="Genomic_DNA"/>
</dbReference>
<organism evidence="1 2">
    <name type="scientific">Segatella bryantii</name>
    <name type="common">Prevotella bryantii</name>
    <dbReference type="NCBI Taxonomy" id="77095"/>
    <lineage>
        <taxon>Bacteria</taxon>
        <taxon>Pseudomonadati</taxon>
        <taxon>Bacteroidota</taxon>
        <taxon>Bacteroidia</taxon>
        <taxon>Bacteroidales</taxon>
        <taxon>Prevotellaceae</taxon>
        <taxon>Segatella</taxon>
    </lineage>
</organism>